<dbReference type="InterPro" id="IPR017438">
    <property type="entry name" value="ATP-NAD_kinase_N"/>
</dbReference>
<keyword evidence="3" id="KW-1185">Reference proteome</keyword>
<dbReference type="Pfam" id="PF19279">
    <property type="entry name" value="YegS_C"/>
    <property type="match status" value="1"/>
</dbReference>
<feature type="domain" description="DAGKc" evidence="1">
    <location>
        <begin position="1"/>
        <end position="131"/>
    </location>
</feature>
<dbReference type="PROSITE" id="PS50146">
    <property type="entry name" value="DAGK"/>
    <property type="match status" value="1"/>
</dbReference>
<name>A0A4R1I490_ANCAQ</name>
<evidence type="ECO:0000259" key="1">
    <source>
        <dbReference type="PROSITE" id="PS50146"/>
    </source>
</evidence>
<protein>
    <submittedName>
        <fullName evidence="2">Diacylglycerol kinase family enzyme</fullName>
    </submittedName>
</protein>
<comment type="caution">
    <text evidence="2">The sequence shown here is derived from an EMBL/GenBank/DDBJ whole genome shotgun (WGS) entry which is preliminary data.</text>
</comment>
<dbReference type="GO" id="GO:0016301">
    <property type="term" value="F:kinase activity"/>
    <property type="evidence" value="ECO:0007669"/>
    <property type="project" value="UniProtKB-KW"/>
</dbReference>
<dbReference type="SUPFAM" id="SSF111331">
    <property type="entry name" value="NAD kinase/diacylglycerol kinase-like"/>
    <property type="match status" value="1"/>
</dbReference>
<gene>
    <name evidence="2" type="ORF">EV667_2854</name>
</gene>
<dbReference type="RefSeq" id="WP_245516147.1">
    <property type="nucleotide sequence ID" value="NZ_SMFY01000002.1"/>
</dbReference>
<keyword evidence="2" id="KW-0808">Transferase</keyword>
<dbReference type="Proteomes" id="UP000295030">
    <property type="component" value="Unassembled WGS sequence"/>
</dbReference>
<dbReference type="Gene3D" id="3.40.50.10330">
    <property type="entry name" value="Probable inorganic polyphosphate/atp-NAD kinase, domain 1"/>
    <property type="match status" value="1"/>
</dbReference>
<dbReference type="SMART" id="SM00046">
    <property type="entry name" value="DAGKc"/>
    <property type="match status" value="1"/>
</dbReference>
<sequence>MAQLLVLLNANAGTLLDRDAEEVRRHIADALDGGGRTVEVRLLRGKELVKAIRASGTGEHGTVIVGGGDGSVSLAVQSLEGSDKTLGILPLGTLNLLATDIGMPRDLDAAIRALSEATVATIDLATLNGRRFHTISGMGFFSQMARARETARRWKLWRFLAVALAALFALRRSGRFELDVTVDGTPHHFQAFATLVSINRFTGPGWRRSRLDEGVLELHVAEDRGGLALLKAGADMVTDNWRDNPGIISLTGREIVLRRANRARVWVSTDGELGREEMPLTYNIVPRGLKVLIPPPAEGAPAVAVATEAATTHANALQSGSIS</sequence>
<evidence type="ECO:0000313" key="2">
    <source>
        <dbReference type="EMBL" id="TCK28841.1"/>
    </source>
</evidence>
<dbReference type="InterPro" id="IPR001206">
    <property type="entry name" value="Diacylglycerol_kinase_cat_dom"/>
</dbReference>
<accession>A0A4R1I490</accession>
<proteinExistence type="predicted"/>
<keyword evidence="2" id="KW-0418">Kinase</keyword>
<dbReference type="Gene3D" id="2.60.200.40">
    <property type="match status" value="1"/>
</dbReference>
<evidence type="ECO:0000313" key="3">
    <source>
        <dbReference type="Proteomes" id="UP000295030"/>
    </source>
</evidence>
<reference evidence="2 3" key="1">
    <citation type="submission" date="2019-03" db="EMBL/GenBank/DDBJ databases">
        <title>Genomic Encyclopedia of Type Strains, Phase IV (KMG-IV): sequencing the most valuable type-strain genomes for metagenomic binning, comparative biology and taxonomic classification.</title>
        <authorList>
            <person name="Goeker M."/>
        </authorList>
    </citation>
    <scope>NUCLEOTIDE SEQUENCE [LARGE SCALE GENOMIC DNA]</scope>
    <source>
        <strain evidence="2 3">DSM 101</strain>
    </source>
</reference>
<dbReference type="InterPro" id="IPR045540">
    <property type="entry name" value="YegS/DAGK_C"/>
</dbReference>
<dbReference type="InterPro" id="IPR016064">
    <property type="entry name" value="NAD/diacylglycerol_kinase_sf"/>
</dbReference>
<dbReference type="EMBL" id="SMFY01000002">
    <property type="protein sequence ID" value="TCK28841.1"/>
    <property type="molecule type" value="Genomic_DNA"/>
</dbReference>
<dbReference type="Pfam" id="PF00781">
    <property type="entry name" value="DAGK_cat"/>
    <property type="match status" value="1"/>
</dbReference>
<dbReference type="AlphaFoldDB" id="A0A4R1I490"/>
<organism evidence="2 3">
    <name type="scientific">Ancylobacter aquaticus</name>
    <dbReference type="NCBI Taxonomy" id="100"/>
    <lineage>
        <taxon>Bacteria</taxon>
        <taxon>Pseudomonadati</taxon>
        <taxon>Pseudomonadota</taxon>
        <taxon>Alphaproteobacteria</taxon>
        <taxon>Hyphomicrobiales</taxon>
        <taxon>Xanthobacteraceae</taxon>
        <taxon>Ancylobacter</taxon>
    </lineage>
</organism>